<dbReference type="GO" id="GO:0007168">
    <property type="term" value="P:receptor guanylyl cyclase signaling pathway"/>
    <property type="evidence" value="ECO:0007669"/>
    <property type="project" value="TreeGrafter"/>
</dbReference>
<feature type="transmembrane region" description="Helical" evidence="8">
    <location>
        <begin position="56"/>
        <end position="76"/>
    </location>
</feature>
<dbReference type="GO" id="GO:0004383">
    <property type="term" value="F:guanylate cyclase activity"/>
    <property type="evidence" value="ECO:0007669"/>
    <property type="project" value="TreeGrafter"/>
</dbReference>
<accession>A0A9N8HY34</accession>
<dbReference type="Pfam" id="PF00211">
    <property type="entry name" value="Guanylate_cyc"/>
    <property type="match status" value="1"/>
</dbReference>
<comment type="subcellular location">
    <subcellularLocation>
        <location evidence="1">Membrane</location>
    </subcellularLocation>
</comment>
<dbReference type="Pfam" id="PF00233">
    <property type="entry name" value="PDEase_I"/>
    <property type="match status" value="1"/>
</dbReference>
<dbReference type="InterPro" id="IPR001054">
    <property type="entry name" value="A/G_cyclase"/>
</dbReference>
<name>A0A9N8HY34_9STRA</name>
<dbReference type="GO" id="GO:0000166">
    <property type="term" value="F:nucleotide binding"/>
    <property type="evidence" value="ECO:0007669"/>
    <property type="project" value="UniProtKB-KW"/>
</dbReference>
<feature type="region of interest" description="Disordered" evidence="7">
    <location>
        <begin position="1"/>
        <end position="38"/>
    </location>
</feature>
<evidence type="ECO:0000259" key="9">
    <source>
        <dbReference type="PROSITE" id="PS50125"/>
    </source>
</evidence>
<keyword evidence="2 8" id="KW-0812">Transmembrane</keyword>
<comment type="caution">
    <text evidence="10">The sequence shown here is derived from an EMBL/GenBank/DDBJ whole genome shotgun (WGS) entry which is preliminary data.</text>
</comment>
<dbReference type="PROSITE" id="PS50125">
    <property type="entry name" value="GUANYLATE_CYCLASE_2"/>
    <property type="match status" value="1"/>
</dbReference>
<dbReference type="SUPFAM" id="SSF109604">
    <property type="entry name" value="HD-domain/PDEase-like"/>
    <property type="match status" value="1"/>
</dbReference>
<protein>
    <submittedName>
        <fullName evidence="10">Receptor-type guanylate cyclase gcy</fullName>
    </submittedName>
</protein>
<evidence type="ECO:0000256" key="5">
    <source>
        <dbReference type="ARBA" id="ARBA00023136"/>
    </source>
</evidence>
<evidence type="ECO:0000256" key="6">
    <source>
        <dbReference type="ARBA" id="ARBA00023239"/>
    </source>
</evidence>
<dbReference type="SMART" id="SM00044">
    <property type="entry name" value="CYCc"/>
    <property type="match status" value="1"/>
</dbReference>
<evidence type="ECO:0000256" key="8">
    <source>
        <dbReference type="SAM" id="Phobius"/>
    </source>
</evidence>
<keyword evidence="4 8" id="KW-1133">Transmembrane helix</keyword>
<evidence type="ECO:0000256" key="1">
    <source>
        <dbReference type="ARBA" id="ARBA00004370"/>
    </source>
</evidence>
<dbReference type="GO" id="GO:0005886">
    <property type="term" value="C:plasma membrane"/>
    <property type="evidence" value="ECO:0007669"/>
    <property type="project" value="TreeGrafter"/>
</dbReference>
<dbReference type="GO" id="GO:0035556">
    <property type="term" value="P:intracellular signal transduction"/>
    <property type="evidence" value="ECO:0007669"/>
    <property type="project" value="InterPro"/>
</dbReference>
<dbReference type="Proteomes" id="UP001153069">
    <property type="component" value="Unassembled WGS sequence"/>
</dbReference>
<gene>
    <name evidence="10" type="ORF">SEMRO_2685_G334570.1</name>
</gene>
<dbReference type="PANTHER" id="PTHR11920:SF335">
    <property type="entry name" value="GUANYLATE CYCLASE"/>
    <property type="match status" value="1"/>
</dbReference>
<dbReference type="CDD" id="cd07302">
    <property type="entry name" value="CHD"/>
    <property type="match status" value="1"/>
</dbReference>
<sequence>MTTPTKDLEYAITKPVEDDDDELESMTGTAQREDTSSTEEIAIGVAENKRVSRNRFLVAVVLLVCATAAAVLTYVITDREERQSFENEFAGIASEIISVSQRAEENIFKVMDDFSTMMTSSALATNQTWPFYITPDFERRARASRAVSGGRMLVTVNAVPPAARDEWNDFANRTKGWMQESAELRNVTPAPFLPVMSTFNYTEEGPQRIIPVTGGDDLHLVASQVSPVPTAHRIIVNIDFGTTFIDRWRYMEETGRSARSQIVNMNFWLEEPADGPVNLFYQPVFDSFDEENRNLAAFVYMALRVQDHFEDLLHDGAVGIYVVLTNTCNKTVTYQVNGRESEYLGEGDLHEEEYDYLGIEAGLTVALNEILEGGTESQTGMSCGYYMTIYPSALFHENFQTSRPVVYTIVVLAIFACTSLIFILYDCSVQRRQETVMDSAVKSNKIVNDLFPEQFREQMLENANNSKQNDASMFKVNGTRKSLTKFMSGDLGPFDDDEDIFMTKPVADLFAEATVLFADIVGFTAWSSVREPSQVFTLLESIYRAFDKVAARRHIFKVETVADSYVAVAGVPKPVPNHAMVMARFARDCLHKLPQVVSRLDKHLGPGTRDLTMRFGIHSGPVTAGVLRGEKARFQLFGDTVNTAARIESTSIGNKIHLSDRTAQLICAAGKGAWVERRSEKVHLKGKGTMETYWLNAQVRAGLMRAGSVCGSMVSDQNDRVEQATYHSPALSDHTRRLVEWNIESLSRLLRQIVAYRKTTSTTTKTLKKVVEEGGPSTLDEVAEVIALPGFDQQTACKKVDPDTIVLGPDVMKQLYSYVSWVAQSYNDNPFHNFEHASHVMMSIMKLLSRIVAPELEMAPDTDEKDRISRIAAQLHDNTYGITSDPMTQFAIALSALVHDCDHRGVPNGRLVEEDEHLARLYDQSVAEQHSIDTAWSELMSDDYKDLRACIYSSDDELKRFRQVVVNVVLATDIFDKQLKKLRNARWEKAFRVRSPSETLGTVDVNRKATIVMEHIMQASDVAHCMQHWHVYTKWNERLFQEMFKAYATGRADKDPSLGWYKGELWFFDNYIIPLSKKLHDCGVFGVSSDEYLNYATENRKEWAEKGEAIVAEMANKYRTLLQPTEVPEAFSDEEEGTSKIKNELEV</sequence>
<dbReference type="InterPro" id="IPR050401">
    <property type="entry name" value="Cyclic_nucleotide_synthase"/>
</dbReference>
<organism evidence="10 11">
    <name type="scientific">Seminavis robusta</name>
    <dbReference type="NCBI Taxonomy" id="568900"/>
    <lineage>
        <taxon>Eukaryota</taxon>
        <taxon>Sar</taxon>
        <taxon>Stramenopiles</taxon>
        <taxon>Ochrophyta</taxon>
        <taxon>Bacillariophyta</taxon>
        <taxon>Bacillariophyceae</taxon>
        <taxon>Bacillariophycidae</taxon>
        <taxon>Naviculales</taxon>
        <taxon>Naviculaceae</taxon>
        <taxon>Seminavis</taxon>
    </lineage>
</organism>
<evidence type="ECO:0000256" key="3">
    <source>
        <dbReference type="ARBA" id="ARBA00022741"/>
    </source>
</evidence>
<keyword evidence="5 8" id="KW-0472">Membrane</keyword>
<dbReference type="Gene3D" id="3.30.70.1230">
    <property type="entry name" value="Nucleotide cyclase"/>
    <property type="match status" value="1"/>
</dbReference>
<dbReference type="GO" id="GO:0004114">
    <property type="term" value="F:3',5'-cyclic-nucleotide phosphodiesterase activity"/>
    <property type="evidence" value="ECO:0007669"/>
    <property type="project" value="InterPro"/>
</dbReference>
<dbReference type="AlphaFoldDB" id="A0A9N8HY34"/>
<dbReference type="GO" id="GO:0004016">
    <property type="term" value="F:adenylate cyclase activity"/>
    <property type="evidence" value="ECO:0007669"/>
    <property type="project" value="TreeGrafter"/>
</dbReference>
<dbReference type="SUPFAM" id="SSF55073">
    <property type="entry name" value="Nucleotide cyclase"/>
    <property type="match status" value="1"/>
</dbReference>
<dbReference type="InterPro" id="IPR029787">
    <property type="entry name" value="Nucleotide_cyclase"/>
</dbReference>
<feature type="domain" description="Guanylate cyclase" evidence="9">
    <location>
        <begin position="514"/>
        <end position="648"/>
    </location>
</feature>
<evidence type="ECO:0000313" key="10">
    <source>
        <dbReference type="EMBL" id="CAB9529947.1"/>
    </source>
</evidence>
<dbReference type="Gene3D" id="1.10.1300.10">
    <property type="entry name" value="3'5'-cyclic nucleotide phosphodiesterase, catalytic domain"/>
    <property type="match status" value="1"/>
</dbReference>
<evidence type="ECO:0000256" key="2">
    <source>
        <dbReference type="ARBA" id="ARBA00022692"/>
    </source>
</evidence>
<dbReference type="GO" id="GO:0001653">
    <property type="term" value="F:peptide receptor activity"/>
    <property type="evidence" value="ECO:0007669"/>
    <property type="project" value="TreeGrafter"/>
</dbReference>
<dbReference type="PANTHER" id="PTHR11920">
    <property type="entry name" value="GUANYLYL CYCLASE"/>
    <property type="match status" value="1"/>
</dbReference>
<keyword evidence="11" id="KW-1185">Reference proteome</keyword>
<proteinExistence type="predicted"/>
<keyword evidence="3" id="KW-0547">Nucleotide-binding</keyword>
<evidence type="ECO:0000256" key="4">
    <source>
        <dbReference type="ARBA" id="ARBA00022989"/>
    </source>
</evidence>
<evidence type="ECO:0000313" key="11">
    <source>
        <dbReference type="Proteomes" id="UP001153069"/>
    </source>
</evidence>
<evidence type="ECO:0000256" key="7">
    <source>
        <dbReference type="SAM" id="MobiDB-lite"/>
    </source>
</evidence>
<keyword evidence="6" id="KW-0456">Lyase</keyword>
<dbReference type="InterPro" id="IPR036971">
    <property type="entry name" value="PDEase_catalytic_dom_sf"/>
</dbReference>
<dbReference type="InterPro" id="IPR002073">
    <property type="entry name" value="PDEase_catalytic_dom"/>
</dbReference>
<reference evidence="10" key="1">
    <citation type="submission" date="2020-06" db="EMBL/GenBank/DDBJ databases">
        <authorList>
            <consortium name="Plant Systems Biology data submission"/>
        </authorList>
    </citation>
    <scope>NUCLEOTIDE SEQUENCE</scope>
    <source>
        <strain evidence="10">D6</strain>
    </source>
</reference>
<dbReference type="EMBL" id="CAICTM010002683">
    <property type="protein sequence ID" value="CAB9529947.1"/>
    <property type="molecule type" value="Genomic_DNA"/>
</dbReference>
<keyword evidence="10" id="KW-0675">Receptor</keyword>